<gene>
    <name evidence="3" type="ORF">B0A48_03468</name>
</gene>
<reference evidence="4" key="1">
    <citation type="submission" date="2017-03" db="EMBL/GenBank/DDBJ databases">
        <title>Genomes of endolithic fungi from Antarctica.</title>
        <authorList>
            <person name="Coleine C."/>
            <person name="Masonjones S."/>
            <person name="Stajich J.E."/>
        </authorList>
    </citation>
    <scope>NUCLEOTIDE SEQUENCE [LARGE SCALE GENOMIC DNA]</scope>
    <source>
        <strain evidence="4">CCFEE 5527</strain>
    </source>
</reference>
<dbReference type="Pfam" id="PF01172">
    <property type="entry name" value="SBDS_N"/>
    <property type="match status" value="1"/>
</dbReference>
<dbReference type="EMBL" id="NAJO01000006">
    <property type="protein sequence ID" value="OQO11741.1"/>
    <property type="molecule type" value="Genomic_DNA"/>
</dbReference>
<dbReference type="Proteomes" id="UP000192596">
    <property type="component" value="Unassembled WGS sequence"/>
</dbReference>
<dbReference type="PANTHER" id="PTHR10927:SF2">
    <property type="entry name" value="RESTRICTION OF TELOMERE CAPPING PROTEIN 3"/>
    <property type="match status" value="1"/>
</dbReference>
<dbReference type="InterPro" id="IPR039100">
    <property type="entry name" value="Sdo1/SBDS-like"/>
</dbReference>
<dbReference type="OrthoDB" id="2567806at2759"/>
<proteinExistence type="predicted"/>
<comment type="caution">
    <text evidence="3">The sequence shown here is derived from an EMBL/GenBank/DDBJ whole genome shotgun (WGS) entry which is preliminary data.</text>
</comment>
<evidence type="ECO:0000259" key="2">
    <source>
        <dbReference type="Pfam" id="PF01172"/>
    </source>
</evidence>
<feature type="compositionally biased region" description="Polar residues" evidence="1">
    <location>
        <begin position="94"/>
        <end position="113"/>
    </location>
</feature>
<name>A0A1V8TKG1_9PEZI</name>
<dbReference type="SUPFAM" id="SSF89895">
    <property type="entry name" value="FYSH domain"/>
    <property type="match status" value="1"/>
</dbReference>
<evidence type="ECO:0000313" key="3">
    <source>
        <dbReference type="EMBL" id="OQO11741.1"/>
    </source>
</evidence>
<feature type="region of interest" description="Disordered" evidence="1">
    <location>
        <begin position="93"/>
        <end position="113"/>
    </location>
</feature>
<evidence type="ECO:0000256" key="1">
    <source>
        <dbReference type="SAM" id="MobiDB-lite"/>
    </source>
</evidence>
<organism evidence="3 4">
    <name type="scientific">Cryoendolithus antarcticus</name>
    <dbReference type="NCBI Taxonomy" id="1507870"/>
    <lineage>
        <taxon>Eukaryota</taxon>
        <taxon>Fungi</taxon>
        <taxon>Dikarya</taxon>
        <taxon>Ascomycota</taxon>
        <taxon>Pezizomycotina</taxon>
        <taxon>Dothideomycetes</taxon>
        <taxon>Dothideomycetidae</taxon>
        <taxon>Cladosporiales</taxon>
        <taxon>Cladosporiaceae</taxon>
        <taxon>Cryoendolithus</taxon>
    </lineage>
</organism>
<accession>A0A1V8TKG1</accession>
<dbReference type="Gene3D" id="3.30.1250.10">
    <property type="entry name" value="Ribosome maturation protein SBDS, N-terminal domain"/>
    <property type="match status" value="1"/>
</dbReference>
<dbReference type="InParanoid" id="A0A1V8TKG1"/>
<keyword evidence="4" id="KW-1185">Reference proteome</keyword>
<protein>
    <recommendedName>
        <fullName evidence="2">Ribosome maturation protein SDO1/SBDS N-terminal domain-containing protein</fullName>
    </recommendedName>
</protein>
<dbReference type="FunCoup" id="A0A1V8TKG1">
    <property type="interactions" value="269"/>
</dbReference>
<dbReference type="PANTHER" id="PTHR10927">
    <property type="entry name" value="RIBOSOME MATURATION PROTEIN SBDS"/>
    <property type="match status" value="1"/>
</dbReference>
<feature type="domain" description="Ribosome maturation protein SDO1/SBDS N-terminal" evidence="2">
    <location>
        <begin position="7"/>
        <end position="98"/>
    </location>
</feature>
<evidence type="ECO:0000313" key="4">
    <source>
        <dbReference type="Proteomes" id="UP000192596"/>
    </source>
</evidence>
<sequence>MRGNAPQVKVHYKGKEDDFIVFVDSAEAVKNWKTDKTIPMAQVVSGFKVFVTHKHGTQGVHDAASKGTLETEFGTHKDDDVIAAILEKGDIIETESQARNGDRNINSGPSVGH</sequence>
<dbReference type="InterPro" id="IPR036786">
    <property type="entry name" value="Ribosome_mat_SBDS_N_sf"/>
</dbReference>
<dbReference type="STRING" id="1507870.A0A1V8TKG1"/>
<dbReference type="AlphaFoldDB" id="A0A1V8TKG1"/>
<dbReference type="InterPro" id="IPR019783">
    <property type="entry name" value="SDO1/SBDS_N"/>
</dbReference>